<evidence type="ECO:0008006" key="11">
    <source>
        <dbReference type="Google" id="ProtNLM"/>
    </source>
</evidence>
<dbReference type="GO" id="GO:0005524">
    <property type="term" value="F:ATP binding"/>
    <property type="evidence" value="ECO:0007669"/>
    <property type="project" value="UniProtKB-KW"/>
</dbReference>
<evidence type="ECO:0000256" key="4">
    <source>
        <dbReference type="ARBA" id="ARBA00022777"/>
    </source>
</evidence>
<feature type="domain" description="Four-carbon acid sugar kinase N-terminal" evidence="7">
    <location>
        <begin position="5"/>
        <end position="227"/>
    </location>
</feature>
<evidence type="ECO:0000313" key="9">
    <source>
        <dbReference type="EMBL" id="CDX19775.1"/>
    </source>
</evidence>
<dbReference type="InterPro" id="IPR042213">
    <property type="entry name" value="NBD_C_sf"/>
</dbReference>
<dbReference type="AlphaFoldDB" id="A0A090DZ61"/>
<dbReference type="GO" id="GO:0016301">
    <property type="term" value="F:kinase activity"/>
    <property type="evidence" value="ECO:0007669"/>
    <property type="project" value="UniProtKB-KW"/>
</dbReference>
<evidence type="ECO:0000259" key="7">
    <source>
        <dbReference type="Pfam" id="PF07005"/>
    </source>
</evidence>
<proteinExistence type="inferred from homology"/>
<dbReference type="InterPro" id="IPR037051">
    <property type="entry name" value="4-carb_acid_sugar_kinase_N_sf"/>
</dbReference>
<dbReference type="InterPro" id="IPR031475">
    <property type="entry name" value="NBD_C"/>
</dbReference>
<dbReference type="Gene3D" id="3.40.980.20">
    <property type="entry name" value="Four-carbon acid sugar kinase, nucleotide binding domain"/>
    <property type="match status" value="1"/>
</dbReference>
<name>A0A090DZ61_MESPL</name>
<sequence>MSVRIAVIADDFTGGLFVASNLEKLGIPVFYVCDTAVLHEAADGEVLVIATRLRFMPPAQAVAALDGLTTMLDEIGVEHIFYKYCSTFDSTDEGNIGPCGDLLIGKYGQRRLVFGPGYPDLRTYVHEGYMFYKDRLISESIKRSDPITPMNDPDMARVLQRQTAETVGLLPHRVLHRGVEFARGYVDDQQEKGVRYFLMDCVDNDDVATGATIFRHDHITTGADALAIELISQWTSEDAGTRHRTPSPVARAEGGEVVLVGSCSGVTLRQRDHFAQDNPMLDIDICEADEDILMARALAWADEKLGAGQPIGFSVAGDVASVADAQAKFGIMGAARKAEAILAGIAKGLGGRGVRKFVVSGGETSGAIVEALGIQSMQVLPFDELGAGSCISRDTRRISLFLKPGKIGAEDVFSAALEKMRAP</sequence>
<keyword evidence="6" id="KW-0119">Carbohydrate metabolism</keyword>
<reference evidence="10" key="1">
    <citation type="submission" date="2014-08" db="EMBL/GenBank/DDBJ databases">
        <authorList>
            <person name="Moulin L."/>
        </authorList>
    </citation>
    <scope>NUCLEOTIDE SEQUENCE [LARGE SCALE GENOMIC DNA]</scope>
</reference>
<keyword evidence="3" id="KW-0547">Nucleotide-binding</keyword>
<dbReference type="Pfam" id="PF17042">
    <property type="entry name" value="NBD_C"/>
    <property type="match status" value="1"/>
</dbReference>
<keyword evidence="5" id="KW-0067">ATP-binding</keyword>
<accession>A0A090DZ61</accession>
<evidence type="ECO:0000256" key="6">
    <source>
        <dbReference type="ARBA" id="ARBA00023277"/>
    </source>
</evidence>
<comment type="similarity">
    <text evidence="1">Belongs to the four-carbon acid sugar kinase family.</text>
</comment>
<dbReference type="Gene3D" id="3.40.50.10840">
    <property type="entry name" value="Putative sugar-binding, N-terminal domain"/>
    <property type="match status" value="1"/>
</dbReference>
<dbReference type="SUPFAM" id="SSF142764">
    <property type="entry name" value="YgbK-like"/>
    <property type="match status" value="1"/>
</dbReference>
<evidence type="ECO:0000256" key="1">
    <source>
        <dbReference type="ARBA" id="ARBA00005715"/>
    </source>
</evidence>
<gene>
    <name evidence="9" type="ORF">MPL3356_300113</name>
</gene>
<dbReference type="InterPro" id="IPR010737">
    <property type="entry name" value="4-carb_acid_sugar_kinase_N"/>
</dbReference>
<keyword evidence="10" id="KW-1185">Reference proteome</keyword>
<dbReference type="EMBL" id="CCMZ01000024">
    <property type="protein sequence ID" value="CDX19775.1"/>
    <property type="molecule type" value="Genomic_DNA"/>
</dbReference>
<evidence type="ECO:0000313" key="10">
    <source>
        <dbReference type="Proteomes" id="UP000045285"/>
    </source>
</evidence>
<dbReference type="STRING" id="69974.MPLDJ20_70139"/>
<evidence type="ECO:0000259" key="8">
    <source>
        <dbReference type="Pfam" id="PF17042"/>
    </source>
</evidence>
<dbReference type="Pfam" id="PF07005">
    <property type="entry name" value="SBD_N"/>
    <property type="match status" value="1"/>
</dbReference>
<evidence type="ECO:0000256" key="3">
    <source>
        <dbReference type="ARBA" id="ARBA00022741"/>
    </source>
</evidence>
<organism evidence="9 10">
    <name type="scientific">Mesorhizobium plurifarium</name>
    <dbReference type="NCBI Taxonomy" id="69974"/>
    <lineage>
        <taxon>Bacteria</taxon>
        <taxon>Pseudomonadati</taxon>
        <taxon>Pseudomonadota</taxon>
        <taxon>Alphaproteobacteria</taxon>
        <taxon>Hyphomicrobiales</taxon>
        <taxon>Phyllobacteriaceae</taxon>
        <taxon>Mesorhizobium</taxon>
    </lineage>
</organism>
<dbReference type="Proteomes" id="UP000045285">
    <property type="component" value="Unassembled WGS sequence"/>
</dbReference>
<evidence type="ECO:0000256" key="5">
    <source>
        <dbReference type="ARBA" id="ARBA00022840"/>
    </source>
</evidence>
<keyword evidence="4" id="KW-0418">Kinase</keyword>
<protein>
    <recommendedName>
        <fullName evidence="11">Four-carbon acid sugar kinase family protein</fullName>
    </recommendedName>
</protein>
<feature type="domain" description="Four-carbon acid sugar kinase nucleotide binding" evidence="8">
    <location>
        <begin position="257"/>
        <end position="413"/>
    </location>
</feature>
<keyword evidence="2" id="KW-0808">Transferase</keyword>
<evidence type="ECO:0000256" key="2">
    <source>
        <dbReference type="ARBA" id="ARBA00022679"/>
    </source>
</evidence>